<keyword evidence="3" id="KW-1185">Reference proteome</keyword>
<proteinExistence type="predicted"/>
<name>A0ABT3MXH5_9GAMM</name>
<keyword evidence="1" id="KW-0732">Signal</keyword>
<evidence type="ECO:0000256" key="1">
    <source>
        <dbReference type="SAM" id="SignalP"/>
    </source>
</evidence>
<protein>
    <submittedName>
        <fullName evidence="2">Uncharacterized protein</fullName>
    </submittedName>
</protein>
<accession>A0ABT3MXH5</accession>
<organism evidence="2 3">
    <name type="scientific">Endozoicomonas gorgoniicola</name>
    <dbReference type="NCBI Taxonomy" id="1234144"/>
    <lineage>
        <taxon>Bacteria</taxon>
        <taxon>Pseudomonadati</taxon>
        <taxon>Pseudomonadota</taxon>
        <taxon>Gammaproteobacteria</taxon>
        <taxon>Oceanospirillales</taxon>
        <taxon>Endozoicomonadaceae</taxon>
        <taxon>Endozoicomonas</taxon>
    </lineage>
</organism>
<dbReference type="EMBL" id="JAPFCC010000001">
    <property type="protein sequence ID" value="MCW7554087.1"/>
    <property type="molecule type" value="Genomic_DNA"/>
</dbReference>
<comment type="caution">
    <text evidence="2">The sequence shown here is derived from an EMBL/GenBank/DDBJ whole genome shotgun (WGS) entry which is preliminary data.</text>
</comment>
<evidence type="ECO:0000313" key="3">
    <source>
        <dbReference type="Proteomes" id="UP001209854"/>
    </source>
</evidence>
<feature type="chain" id="PRO_5045878845" evidence="1">
    <location>
        <begin position="28"/>
        <end position="310"/>
    </location>
</feature>
<sequence length="310" mass="34104">MMNILKPVALPLLACFFTCFSAMYVHAMDTIDRYTYSSKGREWNLVQSKSTFYEKGKLFSNVYFMTPQSEESPRTGNKKTTVLSDLSVGLWDVKEPNDDSRPGLSTGRKDDKRVTYISDRLPNNYVPLDPVLFDQIRGSHAIQIERIMLPSSLIPIENLFICPFLHNPTILSDSTISGAAAGATAAATIRLRGNVTIYRFSNDINIELPANDELPGVVDEITVPAEAEIAISPDRSRITLIELSVTESDAADANVEPFTLSHVGGVEQEENRNGTQQDAGAGITTLPEAGSVEQLLPMSLTPDNFKTADW</sequence>
<evidence type="ECO:0000313" key="2">
    <source>
        <dbReference type="EMBL" id="MCW7554087.1"/>
    </source>
</evidence>
<reference evidence="2 3" key="1">
    <citation type="submission" date="2022-10" db="EMBL/GenBank/DDBJ databases">
        <title>High-quality genome sequences of two octocoral-associated bacteria, Endozoicomonas euniceicola EF212 and Endozoicomonas gorgoniicola PS125.</title>
        <authorList>
            <person name="Chiou Y.-J."/>
            <person name="Chen Y.-H."/>
        </authorList>
    </citation>
    <scope>NUCLEOTIDE SEQUENCE [LARGE SCALE GENOMIC DNA]</scope>
    <source>
        <strain evidence="2 3">PS125</strain>
    </source>
</reference>
<dbReference type="Proteomes" id="UP001209854">
    <property type="component" value="Unassembled WGS sequence"/>
</dbReference>
<dbReference type="RefSeq" id="WP_265442360.1">
    <property type="nucleotide sequence ID" value="NZ_JAPFCC010000001.1"/>
</dbReference>
<gene>
    <name evidence="2" type="ORF">NX722_15970</name>
</gene>
<feature type="signal peptide" evidence="1">
    <location>
        <begin position="1"/>
        <end position="27"/>
    </location>
</feature>